<dbReference type="CDD" id="cd03794">
    <property type="entry name" value="GT4_WbuB-like"/>
    <property type="match status" value="1"/>
</dbReference>
<sequence>MLKILIYSYNYYPEPIGIAPLMTELAQGLVARGHRVRVVTGMPNYPERQIYPAYRGKFYCTEILQGVQVQRSYIMIRPNPGLLARMLLDGSFVVTSILHALKGWRPDVILYTSPPLPVSVPAVILGRIWRVPVVLNLQDILPEAAIHVGLLRNRFAIQVFEALERFAYRQATGISVITKKFADNLVQKGIETSKIVCIPNWVDVNFIRPLPIAENLFRQTYGLDDRFVVLYAGNIALTQGLETVIEAAYQLQHLPNLAVVVVGETKALQRLQQYCQKRQSQALAASQALADRQRSERDLSDRVVSHDGQEARKSHLGLAGDEPAHRNPLDTDAPSTAEARVGNLHFLPFQPREQLPVMLAAADVGLIVQRRNVVSFNMPSKTQLLLASGRPIIASVPATGSAAQVVAQSQGGLVVEPENATALAEAITALYHDRAYGQRLGHQGRQFALKHYSFEQALQSYEALFERLIKGEPIADPRIEAPPQSSATNGS</sequence>
<dbReference type="Proteomes" id="UP000034681">
    <property type="component" value="Unassembled WGS sequence"/>
</dbReference>
<evidence type="ECO:0000256" key="1">
    <source>
        <dbReference type="SAM" id="MobiDB-lite"/>
    </source>
</evidence>
<dbReference type="InterPro" id="IPR028098">
    <property type="entry name" value="Glyco_trans_4-like_N"/>
</dbReference>
<dbReference type="Pfam" id="PF13692">
    <property type="entry name" value="Glyco_trans_1_4"/>
    <property type="match status" value="1"/>
</dbReference>
<dbReference type="PANTHER" id="PTHR45947:SF3">
    <property type="entry name" value="SULFOQUINOVOSYL TRANSFERASE SQD2"/>
    <property type="match status" value="1"/>
</dbReference>
<gene>
    <name evidence="3" type="ORF">PROH_20075</name>
</gene>
<feature type="compositionally biased region" description="Basic and acidic residues" evidence="1">
    <location>
        <begin position="293"/>
        <end position="313"/>
    </location>
</feature>
<organism evidence="3 4">
    <name type="scientific">Prochlorothrix hollandica PCC 9006 = CALU 1027</name>
    <dbReference type="NCBI Taxonomy" id="317619"/>
    <lineage>
        <taxon>Bacteria</taxon>
        <taxon>Bacillati</taxon>
        <taxon>Cyanobacteriota</taxon>
        <taxon>Cyanophyceae</taxon>
        <taxon>Prochlorotrichales</taxon>
        <taxon>Prochlorotrichaceae</taxon>
        <taxon>Prochlorothrix</taxon>
    </lineage>
</organism>
<dbReference type="eggNOG" id="COG0438">
    <property type="taxonomic scope" value="Bacteria"/>
</dbReference>
<dbReference type="Pfam" id="PF13579">
    <property type="entry name" value="Glyco_trans_4_4"/>
    <property type="match status" value="1"/>
</dbReference>
<dbReference type="SUPFAM" id="SSF53756">
    <property type="entry name" value="UDP-Glycosyltransferase/glycogen phosphorylase"/>
    <property type="match status" value="1"/>
</dbReference>
<accession>A0A0M2PUK0</accession>
<name>A0A0M2PUK0_PROHO</name>
<dbReference type="RefSeq" id="WP_017713174.1">
    <property type="nucleotide sequence ID" value="NZ_KB235939.1"/>
</dbReference>
<dbReference type="GO" id="GO:0016758">
    <property type="term" value="F:hexosyltransferase activity"/>
    <property type="evidence" value="ECO:0007669"/>
    <property type="project" value="TreeGrafter"/>
</dbReference>
<evidence type="ECO:0000313" key="3">
    <source>
        <dbReference type="EMBL" id="KKI98041.1"/>
    </source>
</evidence>
<dbReference type="STRING" id="317619.GCA_000332315_02893"/>
<dbReference type="InterPro" id="IPR050194">
    <property type="entry name" value="Glycosyltransferase_grp1"/>
</dbReference>
<comment type="caution">
    <text evidence="3">The sequence shown here is derived from an EMBL/GenBank/DDBJ whole genome shotgun (WGS) entry which is preliminary data.</text>
</comment>
<keyword evidence="3" id="KW-0808">Transferase</keyword>
<keyword evidence="4" id="KW-1185">Reference proteome</keyword>
<evidence type="ECO:0000313" key="4">
    <source>
        <dbReference type="Proteomes" id="UP000034681"/>
    </source>
</evidence>
<dbReference type="OrthoDB" id="9811902at2"/>
<evidence type="ECO:0000259" key="2">
    <source>
        <dbReference type="Pfam" id="PF13579"/>
    </source>
</evidence>
<dbReference type="EMBL" id="AJTX02000010">
    <property type="protein sequence ID" value="KKI98041.1"/>
    <property type="molecule type" value="Genomic_DNA"/>
</dbReference>
<feature type="domain" description="Glycosyltransferase subfamily 4-like N-terminal" evidence="2">
    <location>
        <begin position="17"/>
        <end position="201"/>
    </location>
</feature>
<dbReference type="PANTHER" id="PTHR45947">
    <property type="entry name" value="SULFOQUINOVOSYL TRANSFERASE SQD2"/>
    <property type="match status" value="1"/>
</dbReference>
<proteinExistence type="predicted"/>
<reference evidence="3" key="1">
    <citation type="submission" date="2012-04" db="EMBL/GenBank/DDBJ databases">
        <authorList>
            <person name="Borisov I.G."/>
            <person name="Ivanikova N.V."/>
            <person name="Pinevich A.V."/>
        </authorList>
    </citation>
    <scope>NUCLEOTIDE SEQUENCE</scope>
    <source>
        <strain evidence="3">CALU 1027</strain>
    </source>
</reference>
<dbReference type="AlphaFoldDB" id="A0A0M2PUK0"/>
<feature type="region of interest" description="Disordered" evidence="1">
    <location>
        <begin position="293"/>
        <end position="334"/>
    </location>
</feature>
<dbReference type="Gene3D" id="3.40.50.2000">
    <property type="entry name" value="Glycogen Phosphorylase B"/>
    <property type="match status" value="2"/>
</dbReference>
<protein>
    <submittedName>
        <fullName evidence="3">Group 1 glycosyl transferase</fullName>
    </submittedName>
</protein>